<name>A0A0G4K7B9_9SPIR</name>
<proteinExistence type="predicted"/>
<evidence type="ECO:0000256" key="1">
    <source>
        <dbReference type="SAM" id="Phobius"/>
    </source>
</evidence>
<dbReference type="OrthoDB" id="306528at2"/>
<accession>A0A0G4K7B9</accession>
<sequence length="342" mass="39283">MSQQKISPNDEVLAIKILAEYSDLNKYIYLVFFIDKYSSTLIDVAFVISDDKKLLIFLNAYTDLLELYKHIKIYNKLNSEKNLYFDKFNEIISNIFNEDKNINNIIIYQSNNNSISIIDIFASAMNRFMDFHIGTFDINSSIIDINSVRLAIEDVNKEMEATDSMHAAYQNTSDGTQSENTSNEEVHAPTYKLINASFVVDPIGGKSINDIVPGDKVMVTINSNTVEENIIYLELKGKKDKYSKYLVPAEVLEKTVEEKSIKILLKLIDGYCCFIEEIEPIKLKLFNPEKDVYTEPTIENEDKGLFEKIFSKVNTFKLMMFGLGAIIIFVFIAIVYVFFFQT</sequence>
<keyword evidence="3" id="KW-1185">Reference proteome</keyword>
<dbReference type="EMBL" id="CVLB01000001">
    <property type="protein sequence ID" value="CRF33515.1"/>
    <property type="molecule type" value="Genomic_DNA"/>
</dbReference>
<keyword evidence="1" id="KW-1133">Transmembrane helix</keyword>
<reference evidence="3" key="1">
    <citation type="submission" date="2015-04" db="EMBL/GenBank/DDBJ databases">
        <authorList>
            <person name="Mushtaq Mamoona"/>
        </authorList>
    </citation>
    <scope>NUCLEOTIDE SEQUENCE [LARGE SCALE GENOMIC DNA]</scope>
    <source>
        <strain evidence="3">AN4859/03</strain>
    </source>
</reference>
<dbReference type="RefSeq" id="WP_048594705.1">
    <property type="nucleotide sequence ID" value="NZ_CVLB01000001.1"/>
</dbReference>
<gene>
    <name evidence="2" type="ORF">BRSU_1492</name>
</gene>
<keyword evidence="1" id="KW-0812">Transmembrane</keyword>
<dbReference type="Proteomes" id="UP000043763">
    <property type="component" value="Unassembled WGS sequence"/>
</dbReference>
<organism evidence="2 3">
    <name type="scientific">Brachyspira suanatina</name>
    <dbReference type="NCBI Taxonomy" id="381802"/>
    <lineage>
        <taxon>Bacteria</taxon>
        <taxon>Pseudomonadati</taxon>
        <taxon>Spirochaetota</taxon>
        <taxon>Spirochaetia</taxon>
        <taxon>Brachyspirales</taxon>
        <taxon>Brachyspiraceae</taxon>
        <taxon>Brachyspira</taxon>
    </lineage>
</organism>
<keyword evidence="1" id="KW-0472">Membrane</keyword>
<protein>
    <submittedName>
        <fullName evidence="2">Uncharacterized protein</fullName>
    </submittedName>
</protein>
<evidence type="ECO:0000313" key="2">
    <source>
        <dbReference type="EMBL" id="CRF33515.1"/>
    </source>
</evidence>
<dbReference type="AlphaFoldDB" id="A0A0G4K7B9"/>
<feature type="transmembrane region" description="Helical" evidence="1">
    <location>
        <begin position="318"/>
        <end position="339"/>
    </location>
</feature>
<evidence type="ECO:0000313" key="3">
    <source>
        <dbReference type="Proteomes" id="UP000043763"/>
    </source>
</evidence>